<dbReference type="Proteomes" id="UP000236664">
    <property type="component" value="Unassembled WGS sequence"/>
</dbReference>
<organism evidence="1 2">
    <name type="scientific">Gibberella nygamai</name>
    <name type="common">Bean root rot disease fungus</name>
    <name type="synonym">Fusarium nygamai</name>
    <dbReference type="NCBI Taxonomy" id="42673"/>
    <lineage>
        <taxon>Eukaryota</taxon>
        <taxon>Fungi</taxon>
        <taxon>Dikarya</taxon>
        <taxon>Ascomycota</taxon>
        <taxon>Pezizomycotina</taxon>
        <taxon>Sordariomycetes</taxon>
        <taxon>Hypocreomycetidae</taxon>
        <taxon>Hypocreales</taxon>
        <taxon>Nectriaceae</taxon>
        <taxon>Fusarium</taxon>
        <taxon>Fusarium fujikuroi species complex</taxon>
    </lineage>
</organism>
<accession>A0A2K0W1I6</accession>
<name>A0A2K0W1I6_GIBNY</name>
<protein>
    <submittedName>
        <fullName evidence="1">Uncharacterized protein</fullName>
    </submittedName>
</protein>
<dbReference type="EMBL" id="MTQA01000163">
    <property type="protein sequence ID" value="PNP76139.1"/>
    <property type="molecule type" value="Genomic_DNA"/>
</dbReference>
<reference evidence="1 2" key="1">
    <citation type="submission" date="2017-06" db="EMBL/GenBank/DDBJ databases">
        <title>Genome of Fusarium nygamai isolate CS10214.</title>
        <authorList>
            <person name="Gardiner D.M."/>
            <person name="Obanor F."/>
            <person name="Kazan K."/>
        </authorList>
    </citation>
    <scope>NUCLEOTIDE SEQUENCE [LARGE SCALE GENOMIC DNA]</scope>
    <source>
        <strain evidence="1 2">CS10214</strain>
    </source>
</reference>
<dbReference type="OrthoDB" id="409136at2759"/>
<evidence type="ECO:0000313" key="1">
    <source>
        <dbReference type="EMBL" id="PNP76139.1"/>
    </source>
</evidence>
<comment type="caution">
    <text evidence="1">The sequence shown here is derived from an EMBL/GenBank/DDBJ whole genome shotgun (WGS) entry which is preliminary data.</text>
</comment>
<evidence type="ECO:0000313" key="2">
    <source>
        <dbReference type="Proteomes" id="UP000236664"/>
    </source>
</evidence>
<sequence length="521" mass="59592">MEFDLALIEMPGLWDQTPSPELWEDVNLVRTVSGVFRPVSIAWDQPRPLEQVVLATPRSTFCLRGVFIGTQALMPMPNSTALCTPWILRMERPWLIQPGDSGSWAFNAHTGELLGILIAGCQELLEVYILPAHQAFDNIQKRLGDRVTLPNCQPLQKENWVDLAHIADTYENTWSKMMLNSTPEAIEAIEHEAARWASECATASEAAASSETVSLSFQLRVTRPPWQNPLVAIRYDDLYYHYAQDPGQLFLDMNMLCGRVLSRESPQQCIDVVNEKIISEKDSEEFWGNIEESIDNNDVVKNEERLMTRQYDSHYSRSRIPWDRRTLKSALKTMESDMEEHLRRIKEKCGWFSLPETMQIGLVNGSDAIFTAVRIFNHSKDLVLVVMPPPTVGPTIDTFHSHGLVISGSSLRYPFKLGIKTTGAAEAMKEELIAKLGLDATDFDYVRKLPLKTKWSTPYLKEHRRRVEFVVYEGVLKFDKELPTTEFAEEWVTMHKPLDASLVRAMATPFHWLTWMEDKDC</sequence>
<keyword evidence="2" id="KW-1185">Reference proteome</keyword>
<proteinExistence type="predicted"/>
<gene>
    <name evidence="1" type="ORF">FNYG_10697</name>
</gene>
<dbReference type="AlphaFoldDB" id="A0A2K0W1I6"/>
<dbReference type="STRING" id="42673.A0A2K0W1I6"/>